<protein>
    <recommendedName>
        <fullName evidence="5">Acyl dehydratase</fullName>
    </recommendedName>
</protein>
<dbReference type="Proteomes" id="UP000183413">
    <property type="component" value="Unassembled WGS sequence"/>
</dbReference>
<dbReference type="InterPro" id="IPR012340">
    <property type="entry name" value="NA-bd_OB-fold"/>
</dbReference>
<dbReference type="SUPFAM" id="SSF50249">
    <property type="entry name" value="Nucleic acid-binding proteins"/>
    <property type="match status" value="1"/>
</dbReference>
<evidence type="ECO:0000259" key="1">
    <source>
        <dbReference type="Pfam" id="PF01796"/>
    </source>
</evidence>
<gene>
    <name evidence="3" type="ORF">SAMN04489713_112154</name>
</gene>
<sequence length="143" mass="15298">MSAPVTSAALPADKVSITTDGYTEPFWQAAKEDRLVAPKCGECGHFRLPPTPFCPQCQSREVEWTELSGVAEVFSFSVLHGFPGIPDITMIAAVLDLPDAPGARLVSNIVGADPGEVAIGDRVEVFFSPISDGWKIPLFRPLG</sequence>
<proteinExistence type="predicted"/>
<dbReference type="PANTHER" id="PTHR34075:SF5">
    <property type="entry name" value="BLR3430 PROTEIN"/>
    <property type="match status" value="1"/>
</dbReference>
<reference evidence="3 4" key="1">
    <citation type="submission" date="2016-10" db="EMBL/GenBank/DDBJ databases">
        <authorList>
            <person name="de Groot N.N."/>
        </authorList>
    </citation>
    <scope>NUCLEOTIDE SEQUENCE [LARGE SCALE GENOMIC DNA]</scope>
    <source>
        <strain evidence="3 4">DSM 43067</strain>
    </source>
</reference>
<dbReference type="GeneID" id="99650955"/>
<dbReference type="InterPro" id="IPR052513">
    <property type="entry name" value="Thioester_dehydratase-like"/>
</dbReference>
<evidence type="ECO:0000313" key="3">
    <source>
        <dbReference type="EMBL" id="SFP21031.1"/>
    </source>
</evidence>
<dbReference type="Pfam" id="PF12172">
    <property type="entry name" value="zf-ChsH2"/>
    <property type="match status" value="1"/>
</dbReference>
<organism evidence="3 4">
    <name type="scientific">Actinomadura madurae</name>
    <dbReference type="NCBI Taxonomy" id="1993"/>
    <lineage>
        <taxon>Bacteria</taxon>
        <taxon>Bacillati</taxon>
        <taxon>Actinomycetota</taxon>
        <taxon>Actinomycetes</taxon>
        <taxon>Streptosporangiales</taxon>
        <taxon>Thermomonosporaceae</taxon>
        <taxon>Actinomadura</taxon>
    </lineage>
</organism>
<accession>A0A1I5NIH7</accession>
<dbReference type="eggNOG" id="COG1545">
    <property type="taxonomic scope" value="Bacteria"/>
</dbReference>
<dbReference type="RefSeq" id="WP_021593998.1">
    <property type="nucleotide sequence ID" value="NZ_CP083237.1"/>
</dbReference>
<evidence type="ECO:0000259" key="2">
    <source>
        <dbReference type="Pfam" id="PF12172"/>
    </source>
</evidence>
<feature type="domain" description="ChsH2 C-terminal OB-fold" evidence="1">
    <location>
        <begin position="64"/>
        <end position="127"/>
    </location>
</feature>
<dbReference type="EMBL" id="FOVH01000012">
    <property type="protein sequence ID" value="SFP21031.1"/>
    <property type="molecule type" value="Genomic_DNA"/>
</dbReference>
<dbReference type="AlphaFoldDB" id="A0A1I5NIH7"/>
<name>A0A1I5NIH7_9ACTN</name>
<feature type="domain" description="ChsH2 rubredoxin-like zinc ribbon" evidence="2">
    <location>
        <begin position="27"/>
        <end position="63"/>
    </location>
</feature>
<dbReference type="STRING" id="1993.SAMN04489713_112154"/>
<dbReference type="InterPro" id="IPR022002">
    <property type="entry name" value="ChsH2_Znr"/>
</dbReference>
<evidence type="ECO:0000313" key="4">
    <source>
        <dbReference type="Proteomes" id="UP000183413"/>
    </source>
</evidence>
<dbReference type="Gene3D" id="6.10.30.10">
    <property type="match status" value="1"/>
</dbReference>
<dbReference type="InterPro" id="IPR002878">
    <property type="entry name" value="ChsH2_C"/>
</dbReference>
<dbReference type="InParanoid" id="A0A1I5NIH7"/>
<keyword evidence="4" id="KW-1185">Reference proteome</keyword>
<evidence type="ECO:0008006" key="5">
    <source>
        <dbReference type="Google" id="ProtNLM"/>
    </source>
</evidence>
<dbReference type="Pfam" id="PF01796">
    <property type="entry name" value="OB_ChsH2_C"/>
    <property type="match status" value="1"/>
</dbReference>
<dbReference type="PANTHER" id="PTHR34075">
    <property type="entry name" value="BLR3430 PROTEIN"/>
    <property type="match status" value="1"/>
</dbReference>